<comment type="caution">
    <text evidence="1">The sequence shown here is derived from an EMBL/GenBank/DDBJ whole genome shotgun (WGS) entry which is preliminary data.</text>
</comment>
<dbReference type="InterPro" id="IPR018963">
    <property type="entry name" value="Mycophage_D29_Gp19"/>
</dbReference>
<accession>A0A3N2DDC3</accession>
<evidence type="ECO:0000313" key="1">
    <source>
        <dbReference type="EMBL" id="ROR97789.1"/>
    </source>
</evidence>
<dbReference type="EMBL" id="RKHQ01000001">
    <property type="protein sequence ID" value="ROR97789.1"/>
    <property type="molecule type" value="Genomic_DNA"/>
</dbReference>
<organism evidence="1 2">
    <name type="scientific">Salana multivorans</name>
    <dbReference type="NCBI Taxonomy" id="120377"/>
    <lineage>
        <taxon>Bacteria</taxon>
        <taxon>Bacillati</taxon>
        <taxon>Actinomycetota</taxon>
        <taxon>Actinomycetes</taxon>
        <taxon>Micrococcales</taxon>
        <taxon>Beutenbergiaceae</taxon>
        <taxon>Salana</taxon>
    </lineage>
</organism>
<dbReference type="OrthoDB" id="3194840at2"/>
<reference evidence="1 2" key="1">
    <citation type="submission" date="2018-11" db="EMBL/GenBank/DDBJ databases">
        <title>Sequencing the genomes of 1000 actinobacteria strains.</title>
        <authorList>
            <person name="Klenk H.-P."/>
        </authorList>
    </citation>
    <scope>NUCLEOTIDE SEQUENCE [LARGE SCALE GENOMIC DNA]</scope>
    <source>
        <strain evidence="1 2">DSM 13521</strain>
    </source>
</reference>
<dbReference type="RefSeq" id="WP_123739779.1">
    <property type="nucleotide sequence ID" value="NZ_RKHQ01000001.1"/>
</dbReference>
<protein>
    <submittedName>
        <fullName evidence="1">Gp19/Gp15/Gp42-like protein</fullName>
    </submittedName>
</protein>
<proteinExistence type="predicted"/>
<evidence type="ECO:0000313" key="2">
    <source>
        <dbReference type="Proteomes" id="UP000275356"/>
    </source>
</evidence>
<sequence>MAYATVEDLESRWRPLDSDERARADVLLGDVAVLIDEAAPLPVPPAEPSQHDLSLRRLISCAAVKRAMAVSAATVGVSSEQHGTGPFQDSWNYANPMGDLYLLAPEIKRLRGDGRQQAATIPMYRTAGG</sequence>
<keyword evidence="2" id="KW-1185">Reference proteome</keyword>
<dbReference type="Pfam" id="PF09355">
    <property type="entry name" value="Phage_Gp19"/>
    <property type="match status" value="1"/>
</dbReference>
<dbReference type="Proteomes" id="UP000275356">
    <property type="component" value="Unassembled WGS sequence"/>
</dbReference>
<dbReference type="AlphaFoldDB" id="A0A3N2DDC3"/>
<name>A0A3N2DDC3_9MICO</name>
<gene>
    <name evidence="1" type="ORF">EDD28_2397</name>
</gene>